<gene>
    <name evidence="2" type="ORF">Fmac_011054</name>
</gene>
<comment type="caution">
    <text evidence="2">The sequence shown here is derived from an EMBL/GenBank/DDBJ whole genome shotgun (WGS) entry which is preliminary data.</text>
</comment>
<dbReference type="EMBL" id="JBGMDY010000004">
    <property type="protein sequence ID" value="KAL2336608.1"/>
    <property type="molecule type" value="Genomic_DNA"/>
</dbReference>
<keyword evidence="3" id="KW-1185">Reference proteome</keyword>
<protein>
    <submittedName>
        <fullName evidence="2">Uncharacterized protein</fullName>
    </submittedName>
</protein>
<evidence type="ECO:0000256" key="1">
    <source>
        <dbReference type="SAM" id="MobiDB-lite"/>
    </source>
</evidence>
<evidence type="ECO:0000313" key="3">
    <source>
        <dbReference type="Proteomes" id="UP001603857"/>
    </source>
</evidence>
<dbReference type="Proteomes" id="UP001603857">
    <property type="component" value="Unassembled WGS sequence"/>
</dbReference>
<proteinExistence type="predicted"/>
<name>A0ABD1MLC4_9FABA</name>
<organism evidence="2 3">
    <name type="scientific">Flemingia macrophylla</name>
    <dbReference type="NCBI Taxonomy" id="520843"/>
    <lineage>
        <taxon>Eukaryota</taxon>
        <taxon>Viridiplantae</taxon>
        <taxon>Streptophyta</taxon>
        <taxon>Embryophyta</taxon>
        <taxon>Tracheophyta</taxon>
        <taxon>Spermatophyta</taxon>
        <taxon>Magnoliopsida</taxon>
        <taxon>eudicotyledons</taxon>
        <taxon>Gunneridae</taxon>
        <taxon>Pentapetalae</taxon>
        <taxon>rosids</taxon>
        <taxon>fabids</taxon>
        <taxon>Fabales</taxon>
        <taxon>Fabaceae</taxon>
        <taxon>Papilionoideae</taxon>
        <taxon>50 kb inversion clade</taxon>
        <taxon>NPAAA clade</taxon>
        <taxon>indigoferoid/millettioid clade</taxon>
        <taxon>Phaseoleae</taxon>
        <taxon>Flemingia</taxon>
    </lineage>
</organism>
<feature type="region of interest" description="Disordered" evidence="1">
    <location>
        <begin position="1"/>
        <end position="26"/>
    </location>
</feature>
<dbReference type="AlphaFoldDB" id="A0ABD1MLC4"/>
<accession>A0ABD1MLC4</accession>
<evidence type="ECO:0000313" key="2">
    <source>
        <dbReference type="EMBL" id="KAL2336608.1"/>
    </source>
</evidence>
<sequence>MAAKVMVMMSEEEGHNSQGGGEEGSSVMQKHSRLIPLIDKLQHIDWGCEGFKNKHEVRWFSGVFDDRTNRPSLQGRGTIRKKPDSSQIQAFEILASVAGNFLQENENLDHDSVAPTKDPHIFANTNIKDKHKDERRSFKGVLFEHGSCSEIASTYVTSTQAKLHDNHRYI</sequence>
<reference evidence="2 3" key="1">
    <citation type="submission" date="2024-08" db="EMBL/GenBank/DDBJ databases">
        <title>Insights into the chromosomal genome structure of Flemingia macrophylla.</title>
        <authorList>
            <person name="Ding Y."/>
            <person name="Zhao Y."/>
            <person name="Bi W."/>
            <person name="Wu M."/>
            <person name="Zhao G."/>
            <person name="Gong Y."/>
            <person name="Li W."/>
            <person name="Zhang P."/>
        </authorList>
    </citation>
    <scope>NUCLEOTIDE SEQUENCE [LARGE SCALE GENOMIC DNA]</scope>
    <source>
        <strain evidence="2">DYQJB</strain>
        <tissue evidence="2">Leaf</tissue>
    </source>
</reference>